<reference evidence="1" key="1">
    <citation type="submission" date="2018-06" db="EMBL/GenBank/DDBJ databases">
        <authorList>
            <person name="Zhirakovskaya E."/>
        </authorList>
    </citation>
    <scope>NUCLEOTIDE SEQUENCE</scope>
</reference>
<proteinExistence type="predicted"/>
<organism evidence="1">
    <name type="scientific">hydrothermal vent metagenome</name>
    <dbReference type="NCBI Taxonomy" id="652676"/>
    <lineage>
        <taxon>unclassified sequences</taxon>
        <taxon>metagenomes</taxon>
        <taxon>ecological metagenomes</taxon>
    </lineage>
</organism>
<evidence type="ECO:0008006" key="2">
    <source>
        <dbReference type="Google" id="ProtNLM"/>
    </source>
</evidence>
<name>A0A3B0R5I6_9ZZZZ</name>
<accession>A0A3B0R5I6</accession>
<dbReference type="AlphaFoldDB" id="A0A3B0R5I6"/>
<sequence length="206" mass="24557">MKDYSYILILIFLFSCVEQKNNSVQKKESTNLNLLELKDNPRLDYINKGSNIKKIDFTKPPVSIKRITLNDEKFWVTSSMVDAKYLDDSFCNYKDYHLERGYDIILKTNDIIINQLKVYVKDDSFKWNREKASEEFMSIEINNESIKPWNTFFVGMHVDSLLPYVINEEYHSDYGAINVYTKDYQLYFYLMDSLVEKILISRNCEY</sequence>
<protein>
    <recommendedName>
        <fullName evidence="2">Lipoprotein</fullName>
    </recommendedName>
</protein>
<dbReference type="PROSITE" id="PS51257">
    <property type="entry name" value="PROKAR_LIPOPROTEIN"/>
    <property type="match status" value="1"/>
</dbReference>
<gene>
    <name evidence="1" type="ORF">MNBD_BACTEROID02-1706</name>
</gene>
<evidence type="ECO:0000313" key="1">
    <source>
        <dbReference type="EMBL" id="VAV84346.1"/>
    </source>
</evidence>
<dbReference type="EMBL" id="UOEB01000150">
    <property type="protein sequence ID" value="VAV84346.1"/>
    <property type="molecule type" value="Genomic_DNA"/>
</dbReference>